<dbReference type="InterPro" id="IPR029058">
    <property type="entry name" value="AB_hydrolase_fold"/>
</dbReference>
<feature type="signal peptide" evidence="2">
    <location>
        <begin position="1"/>
        <end position="21"/>
    </location>
</feature>
<evidence type="ECO:0000259" key="3">
    <source>
        <dbReference type="Pfam" id="PF00326"/>
    </source>
</evidence>
<dbReference type="SUPFAM" id="SSF50993">
    <property type="entry name" value="Peptidase/esterase 'gauge' domain"/>
    <property type="match status" value="1"/>
</dbReference>
<protein>
    <recommendedName>
        <fullName evidence="3">Peptidase S9 prolyl oligopeptidase catalytic domain-containing protein</fullName>
    </recommendedName>
</protein>
<evidence type="ECO:0000313" key="5">
    <source>
        <dbReference type="EMBL" id="PLR14757.1"/>
    </source>
</evidence>
<reference evidence="4 7" key="2">
    <citation type="submission" date="2018-01" db="EMBL/GenBank/DDBJ databases">
        <title>Complete genome sequence of Caulobacter flavus RHGG3.</title>
        <authorList>
            <person name="Yang E."/>
        </authorList>
    </citation>
    <scope>NUCLEOTIDE SEQUENCE [LARGE SCALE GENOMIC DNA]</scope>
    <source>
        <strain evidence="4 7">RHGG3</strain>
    </source>
</reference>
<dbReference type="Proteomes" id="UP000234483">
    <property type="component" value="Unassembled WGS sequence"/>
</dbReference>
<dbReference type="OrthoDB" id="128799at2"/>
<dbReference type="EMBL" id="PJRQ01000024">
    <property type="protein sequence ID" value="PLR14757.1"/>
    <property type="molecule type" value="Genomic_DNA"/>
</dbReference>
<evidence type="ECO:0000256" key="1">
    <source>
        <dbReference type="ARBA" id="ARBA00022801"/>
    </source>
</evidence>
<accession>A0A2N5CSX0</accession>
<evidence type="ECO:0000313" key="6">
    <source>
        <dbReference type="Proteomes" id="UP000234483"/>
    </source>
</evidence>
<dbReference type="GO" id="GO:0006508">
    <property type="term" value="P:proteolysis"/>
    <property type="evidence" value="ECO:0007669"/>
    <property type="project" value="InterPro"/>
</dbReference>
<dbReference type="Gene3D" id="3.40.50.1820">
    <property type="entry name" value="alpha/beta hydrolase"/>
    <property type="match status" value="1"/>
</dbReference>
<organism evidence="5 6">
    <name type="scientific">Caulobacter flavus</name>
    <dbReference type="NCBI Taxonomy" id="1679497"/>
    <lineage>
        <taxon>Bacteria</taxon>
        <taxon>Pseudomonadati</taxon>
        <taxon>Pseudomonadota</taxon>
        <taxon>Alphaproteobacteria</taxon>
        <taxon>Caulobacterales</taxon>
        <taxon>Caulobacteraceae</taxon>
        <taxon>Caulobacter</taxon>
    </lineage>
</organism>
<dbReference type="Proteomes" id="UP000281192">
    <property type="component" value="Chromosome"/>
</dbReference>
<dbReference type="EMBL" id="CP026100">
    <property type="protein sequence ID" value="AYV49112.1"/>
    <property type="molecule type" value="Genomic_DNA"/>
</dbReference>
<sequence length="660" mass="70928">MFSRFGTAAVLSLVAFQGAQAQSPPPASAFGRLPGVQSVAMSPAGDQLAILGGGPAARTVRFATIDKPGETQLALGDVQTMDVRWVGEGYVLVRAAYWQTVGPRNAYRFERNVVVDNKGKVVSTLLEGDNPSAYALSQPVLGVVDGEKPKALVLGLDQVVDNGEGSLGTRLVRKGVINPLVWTLWRVDVAKGRGAVAERGTPDTKRWSVDADGEARVRVDEDIISHKVSLYARAKGQKQWRPLASADREDSYLGYSDAEDAAFMIRKGADGVAQVIRIRLAGGEPEPVGKAVANQDVGLLRDSHLTTPVAIVSGGERPVYEWLDPQLATVHGALSRAFKGRDVLLTGWSKDRTRFVARVTSPSAPATWYLFDRARKEISPLGEEYPELKDQALGQTRWLTYKARDGLEIPAYLTLPPNAPASGGKLPLIVMPHGGPAVRDAFDFDWWAQFLATRGYAVLQPQFRGSGGFGDAFEKAGEREWGGKIQTDLLDGVASLAADGVVDPARVCIVGASFGGYSALAGATLNPDAYRCAVSVNGVSDLPQALGETVTAYGKESDSFRYWRQVMGSTVGDPTALTSISPARRVSKATPPVLLAWGERDTTVLPAQSERMRDALQAAGRPVETLALEKDDHYLTNSASRTRVLEATEQFLAKHLPVAR</sequence>
<feature type="domain" description="Peptidase S9 prolyl oligopeptidase catalytic" evidence="3">
    <location>
        <begin position="443"/>
        <end position="656"/>
    </location>
</feature>
<keyword evidence="2" id="KW-0732">Signal</keyword>
<dbReference type="AlphaFoldDB" id="A0A2N5CSX0"/>
<dbReference type="InterPro" id="IPR001375">
    <property type="entry name" value="Peptidase_S9_cat"/>
</dbReference>
<keyword evidence="1" id="KW-0378">Hydrolase</keyword>
<reference evidence="5 6" key="1">
    <citation type="submission" date="2017-12" db="EMBL/GenBank/DDBJ databases">
        <title>The genome sequence of Caulobacter flavus CGMCC1 15093.</title>
        <authorList>
            <person name="Gao J."/>
            <person name="Mao X."/>
            <person name="Sun J."/>
        </authorList>
    </citation>
    <scope>NUCLEOTIDE SEQUENCE [LARGE SCALE GENOMIC DNA]</scope>
    <source>
        <strain evidence="5 6">CGMCC1 15093</strain>
    </source>
</reference>
<keyword evidence="7" id="KW-1185">Reference proteome</keyword>
<evidence type="ECO:0000313" key="7">
    <source>
        <dbReference type="Proteomes" id="UP000281192"/>
    </source>
</evidence>
<dbReference type="Pfam" id="PF00326">
    <property type="entry name" value="Peptidase_S9"/>
    <property type="match status" value="1"/>
</dbReference>
<dbReference type="SUPFAM" id="SSF53474">
    <property type="entry name" value="alpha/beta-Hydrolases"/>
    <property type="match status" value="1"/>
</dbReference>
<dbReference type="PRINTS" id="PR00862">
    <property type="entry name" value="PROLIGOPTASE"/>
</dbReference>
<dbReference type="PANTHER" id="PTHR42776:SF27">
    <property type="entry name" value="DIPEPTIDYL PEPTIDASE FAMILY MEMBER 6"/>
    <property type="match status" value="1"/>
</dbReference>
<dbReference type="InterPro" id="IPR002470">
    <property type="entry name" value="Peptidase_S9A"/>
</dbReference>
<name>A0A2N5CSX0_9CAUL</name>
<gene>
    <name evidence="4" type="ORF">C1707_24235</name>
    <name evidence="5" type="ORF">CFHF_12295</name>
</gene>
<proteinExistence type="predicted"/>
<feature type="chain" id="PRO_5044577859" description="Peptidase S9 prolyl oligopeptidase catalytic domain-containing protein" evidence="2">
    <location>
        <begin position="22"/>
        <end position="660"/>
    </location>
</feature>
<dbReference type="KEGG" id="cfh:C1707_24235"/>
<dbReference type="PANTHER" id="PTHR42776">
    <property type="entry name" value="SERINE PEPTIDASE S9 FAMILY MEMBER"/>
    <property type="match status" value="1"/>
</dbReference>
<dbReference type="GO" id="GO:0004252">
    <property type="term" value="F:serine-type endopeptidase activity"/>
    <property type="evidence" value="ECO:0007669"/>
    <property type="project" value="InterPro"/>
</dbReference>
<evidence type="ECO:0000256" key="2">
    <source>
        <dbReference type="SAM" id="SignalP"/>
    </source>
</evidence>
<evidence type="ECO:0000313" key="4">
    <source>
        <dbReference type="EMBL" id="AYV49112.1"/>
    </source>
</evidence>